<name>A0A951MF22_9BACT</name>
<evidence type="ECO:0008006" key="3">
    <source>
        <dbReference type="Google" id="ProtNLM"/>
    </source>
</evidence>
<gene>
    <name evidence="1" type="ORF">EGN73_19365</name>
</gene>
<organism evidence="1 2">
    <name type="scientific">Arthrospiribacter ruber</name>
    <dbReference type="NCBI Taxonomy" id="2487934"/>
    <lineage>
        <taxon>Bacteria</taxon>
        <taxon>Pseudomonadati</taxon>
        <taxon>Bacteroidota</taxon>
        <taxon>Cytophagia</taxon>
        <taxon>Cytophagales</taxon>
        <taxon>Cyclobacteriaceae</taxon>
        <taxon>Arthrospiribacter</taxon>
    </lineage>
</organism>
<dbReference type="PROSITE" id="PS51257">
    <property type="entry name" value="PROKAR_LIPOPROTEIN"/>
    <property type="match status" value="1"/>
</dbReference>
<dbReference type="AlphaFoldDB" id="A0A951MF22"/>
<sequence length="178" mass="20625">MKKISLFVITAGMAMAVACSGGKSEEERYVYEGDKIVDEVTGDEYYMEEDNVITVKHTDGTTEKLAIDETPFFESALSEDYIQSLEARYRERKESLLVEKKEKLREARRSRYADLGDDELLERFRQAHRDNLDMPRQMDMMAELVDRGIVSEDEAPELLEIEPEMVDLEIEIEEPPMD</sequence>
<keyword evidence="2" id="KW-1185">Reference proteome</keyword>
<dbReference type="Proteomes" id="UP000727490">
    <property type="component" value="Unassembled WGS sequence"/>
</dbReference>
<reference evidence="1 2" key="1">
    <citation type="journal article" date="2020" name="Syst. Appl. Microbiol.">
        <title>Arthrospiribacter ruber gen. nov., sp. nov., a novel bacterium isolated from Arthrospira cultures.</title>
        <authorList>
            <person name="Waleron M."/>
            <person name="Misztak A."/>
            <person name="Waleron M.M."/>
            <person name="Furmaniak M."/>
            <person name="Mrozik A."/>
            <person name="Waleron K."/>
        </authorList>
    </citation>
    <scope>NUCLEOTIDE SEQUENCE [LARGE SCALE GENOMIC DNA]</scope>
    <source>
        <strain evidence="1 2">DPMB0001</strain>
    </source>
</reference>
<dbReference type="RefSeq" id="WP_219293419.1">
    <property type="nucleotide sequence ID" value="NZ_RPHB01000010.1"/>
</dbReference>
<comment type="caution">
    <text evidence="1">The sequence shown here is derived from an EMBL/GenBank/DDBJ whole genome shotgun (WGS) entry which is preliminary data.</text>
</comment>
<protein>
    <recommendedName>
        <fullName evidence="3">Lipoprotein</fullName>
    </recommendedName>
</protein>
<accession>A0A951MF22</accession>
<proteinExistence type="predicted"/>
<evidence type="ECO:0000313" key="2">
    <source>
        <dbReference type="Proteomes" id="UP000727490"/>
    </source>
</evidence>
<evidence type="ECO:0000313" key="1">
    <source>
        <dbReference type="EMBL" id="MBW3469959.1"/>
    </source>
</evidence>
<dbReference type="EMBL" id="RPHB01000010">
    <property type="protein sequence ID" value="MBW3469959.1"/>
    <property type="molecule type" value="Genomic_DNA"/>
</dbReference>